<evidence type="ECO:0000256" key="4">
    <source>
        <dbReference type="ARBA" id="ARBA00023136"/>
    </source>
</evidence>
<dbReference type="InterPro" id="IPR023408">
    <property type="entry name" value="MscS_beta-dom_sf"/>
</dbReference>
<feature type="transmembrane region" description="Helical" evidence="6">
    <location>
        <begin position="84"/>
        <end position="102"/>
    </location>
</feature>
<feature type="compositionally biased region" description="Basic and acidic residues" evidence="5">
    <location>
        <begin position="1075"/>
        <end position="1087"/>
    </location>
</feature>
<feature type="compositionally biased region" description="Basic and acidic residues" evidence="5">
    <location>
        <begin position="629"/>
        <end position="642"/>
    </location>
</feature>
<feature type="region of interest" description="Disordered" evidence="5">
    <location>
        <begin position="543"/>
        <end position="581"/>
    </location>
</feature>
<feature type="compositionally biased region" description="Basic and acidic residues" evidence="5">
    <location>
        <begin position="554"/>
        <end position="577"/>
    </location>
</feature>
<dbReference type="RefSeq" id="WP_060565891.1">
    <property type="nucleotide sequence ID" value="NZ_CP040006.1"/>
</dbReference>
<dbReference type="GO" id="GO:0055085">
    <property type="term" value="P:transmembrane transport"/>
    <property type="evidence" value="ECO:0007669"/>
    <property type="project" value="InterPro"/>
</dbReference>
<feature type="compositionally biased region" description="Acidic residues" evidence="5">
    <location>
        <begin position="724"/>
        <end position="735"/>
    </location>
</feature>
<dbReference type="OrthoDB" id="9792218at2"/>
<dbReference type="AlphaFoldDB" id="A0A0V8RYT8"/>
<feature type="compositionally biased region" description="Basic residues" evidence="5">
    <location>
        <begin position="1088"/>
        <end position="1114"/>
    </location>
</feature>
<dbReference type="GO" id="GO:0016020">
    <property type="term" value="C:membrane"/>
    <property type="evidence" value="ECO:0007669"/>
    <property type="project" value="UniProtKB-SubCell"/>
</dbReference>
<dbReference type="Gene3D" id="1.10.287.1260">
    <property type="match status" value="1"/>
</dbReference>
<proteinExistence type="predicted"/>
<name>A0A0V8RYT8_9ACTO</name>
<dbReference type="InterPro" id="IPR010920">
    <property type="entry name" value="LSM_dom_sf"/>
</dbReference>
<evidence type="ECO:0000256" key="5">
    <source>
        <dbReference type="SAM" id="MobiDB-lite"/>
    </source>
</evidence>
<evidence type="ECO:0000256" key="6">
    <source>
        <dbReference type="SAM" id="Phobius"/>
    </source>
</evidence>
<feature type="domain" description="Mechanosensitive ion channel MscS" evidence="7">
    <location>
        <begin position="214"/>
        <end position="282"/>
    </location>
</feature>
<feature type="compositionally biased region" description="Acidic residues" evidence="5">
    <location>
        <begin position="744"/>
        <end position="754"/>
    </location>
</feature>
<feature type="compositionally biased region" description="Low complexity" evidence="5">
    <location>
        <begin position="916"/>
        <end position="928"/>
    </location>
</feature>
<comment type="caution">
    <text evidence="8">The sequence shown here is derived from an EMBL/GenBank/DDBJ whole genome shotgun (WGS) entry which is preliminary data.</text>
</comment>
<evidence type="ECO:0000313" key="9">
    <source>
        <dbReference type="Proteomes" id="UP000054686"/>
    </source>
</evidence>
<feature type="transmembrane region" description="Helical" evidence="6">
    <location>
        <begin position="40"/>
        <end position="63"/>
    </location>
</feature>
<feature type="region of interest" description="Disordered" evidence="5">
    <location>
        <begin position="806"/>
        <end position="833"/>
    </location>
</feature>
<feature type="compositionally biased region" description="Low complexity" evidence="5">
    <location>
        <begin position="676"/>
        <end position="692"/>
    </location>
</feature>
<keyword evidence="2 6" id="KW-0812">Transmembrane</keyword>
<accession>A0A0V8RYT8</accession>
<feature type="compositionally biased region" description="Low complexity" evidence="5">
    <location>
        <begin position="543"/>
        <end position="552"/>
    </location>
</feature>
<organism evidence="8 9">
    <name type="scientific">Schaalia odontolytica</name>
    <dbReference type="NCBI Taxonomy" id="1660"/>
    <lineage>
        <taxon>Bacteria</taxon>
        <taxon>Bacillati</taxon>
        <taxon>Actinomycetota</taxon>
        <taxon>Actinomycetes</taxon>
        <taxon>Actinomycetales</taxon>
        <taxon>Actinomycetaceae</taxon>
        <taxon>Schaalia</taxon>
    </lineage>
</organism>
<feature type="compositionally biased region" description="Basic and acidic residues" evidence="5">
    <location>
        <begin position="475"/>
        <end position="484"/>
    </location>
</feature>
<feature type="transmembrane region" description="Helical" evidence="6">
    <location>
        <begin position="114"/>
        <end position="141"/>
    </location>
</feature>
<evidence type="ECO:0000256" key="1">
    <source>
        <dbReference type="ARBA" id="ARBA00004370"/>
    </source>
</evidence>
<gene>
    <name evidence="8" type="ORF">APY09_01760</name>
</gene>
<dbReference type="SUPFAM" id="SSF50182">
    <property type="entry name" value="Sm-like ribonucleoproteins"/>
    <property type="match status" value="1"/>
</dbReference>
<protein>
    <submittedName>
        <fullName evidence="8">Mechanosensitive ion channel protein MscS</fullName>
    </submittedName>
</protein>
<evidence type="ECO:0000259" key="7">
    <source>
        <dbReference type="Pfam" id="PF00924"/>
    </source>
</evidence>
<dbReference type="PANTHER" id="PTHR30566:SF25">
    <property type="entry name" value="INNER MEMBRANE PROTEIN"/>
    <property type="match status" value="1"/>
</dbReference>
<keyword evidence="4 6" id="KW-0472">Membrane</keyword>
<dbReference type="InterPro" id="IPR006685">
    <property type="entry name" value="MscS_channel_2nd"/>
</dbReference>
<keyword evidence="3 6" id="KW-1133">Transmembrane helix</keyword>
<evidence type="ECO:0000256" key="3">
    <source>
        <dbReference type="ARBA" id="ARBA00022989"/>
    </source>
</evidence>
<dbReference type="Gene3D" id="2.30.30.60">
    <property type="match status" value="1"/>
</dbReference>
<reference evidence="8 9" key="1">
    <citation type="submission" date="2015-10" db="EMBL/GenBank/DDBJ databases">
        <title>Draft Genome of Actinomyces odontolyticus subsp. actinosynbacter strain XH001.</title>
        <authorList>
            <person name="Mclean J.S."/>
            <person name="He X."/>
        </authorList>
    </citation>
    <scope>NUCLEOTIDE SEQUENCE [LARGE SCALE GENOMIC DNA]</scope>
    <source>
        <strain evidence="8 9">XH001</strain>
    </source>
</reference>
<evidence type="ECO:0000313" key="8">
    <source>
        <dbReference type="EMBL" id="KSW13114.1"/>
    </source>
</evidence>
<sequence length="1126" mass="116618">MTMTPALGALAQASDALMRAAADPQSGAEAAVATTIDLTLLILGPIVGAFVGLVISVVMSALARKAFAKAAIASSILARVRRPGHFTFAAWGAWAGLGIALVNPHLSDWNGTSITTFLMHVLLIVALACLTWMAYAAAWVFEDAAKARQESDQGRSRRFETQAQVLRRLTQSIIVLVGVVAIIGTFEVARQAMTTVLASAGVLSVIAGLAAQQTLGNVFAGLQLAFTDAIRVGDVVVAGDKQETGSVEEITLSYVVVRIWDERRLIIPCRYFTQTPFENWTRRAAAQLGTVEFKLDWSAPMTLIRTKVEQLLTATDLWDGRTWGVQITDSDEYTVTVRVLVSAKNSGHLNDLRAYLREQVIAWIVSEEPWARPAQRIEPRETVTVEKDMSRERIARLAAELAGISGTNEAVAATGTSASHTGTAASTGEQSSAATGGAASAISASGATAAAPKDPAHAARMVAARRKAKHARRRAMADRQRELAEGGPSASRDETQVISKSALRKIIEAAGNANPQLTQTLTATSIGRGERFFSGSAEAEARAAALEGPGEEVYAEREAEARRAQERREAHKRREAEALDPEATLALAAVGVEPVVADNEAPENEEPEAAQGVAPDSAGVAADSAEVAGAERADDATVKDAAADSVADDSADEKPDTADAGSETADDQTEGVKPEAAAQSADAASTEEQAADVQAAPAQGEAPEDAATDAGASADSSESRADDSQEDSAPVEDAEHEGAPAPDAPEETGGEEEAQASSDVQVSPDEQETTPIPARETSVKHPVQVPPPVRTGRPVMTDTVQAIAPALVPPPAPTPAEMAVSRAPEEETDEPAVHPGWYAVAEEARLDAETRPTPTVKPARVSIMDFFPAVAPTGAEADMLRAVTGQIPAVEPREPKPENAESVVIEKAATDEATTDEAVAPESAPAEDSAPEVEVAEVEAAQKDAADEPAADATVVMDPVEAEEAGALDSDATQVLPSVDEPVDETLVMPAAAIAEPASEGVNAEDAAATDVLAAEEEAPAKKEPAKKAASTKAGAKKAPAKKAATKKASTAKKGAKKSSAAATKTVTDGAAADKAADTTPAKDAKAPAKKVTAKKPAAKKGAAKKAAPKKAAAKKTSSAGPATNE</sequence>
<feature type="compositionally biased region" description="Low complexity" evidence="5">
    <location>
        <begin position="1058"/>
        <end position="1074"/>
    </location>
</feature>
<dbReference type="Proteomes" id="UP000054686">
    <property type="component" value="Unassembled WGS sequence"/>
</dbReference>
<dbReference type="EMBL" id="LLVT01000001">
    <property type="protein sequence ID" value="KSW13114.1"/>
    <property type="molecule type" value="Genomic_DNA"/>
</dbReference>
<feature type="region of interest" description="Disordered" evidence="5">
    <location>
        <begin position="596"/>
        <end position="793"/>
    </location>
</feature>
<feature type="region of interest" description="Disordered" evidence="5">
    <location>
        <begin position="448"/>
        <end position="497"/>
    </location>
</feature>
<comment type="subcellular location">
    <subcellularLocation>
        <location evidence="1">Membrane</location>
    </subcellularLocation>
</comment>
<feature type="transmembrane region" description="Helical" evidence="6">
    <location>
        <begin position="165"/>
        <end position="186"/>
    </location>
</feature>
<dbReference type="PANTHER" id="PTHR30566">
    <property type="entry name" value="YNAI-RELATED MECHANOSENSITIVE ION CHANNEL"/>
    <property type="match status" value="1"/>
</dbReference>
<feature type="compositionally biased region" description="Low complexity" evidence="5">
    <location>
        <begin position="1115"/>
        <end position="1126"/>
    </location>
</feature>
<feature type="compositionally biased region" description="Basic residues" evidence="5">
    <location>
        <begin position="463"/>
        <end position="474"/>
    </location>
</feature>
<feature type="region of interest" description="Disordered" evidence="5">
    <location>
        <begin position="907"/>
        <end position="1126"/>
    </location>
</feature>
<feature type="compositionally biased region" description="Basic residues" evidence="5">
    <location>
        <begin position="1035"/>
        <end position="1057"/>
    </location>
</feature>
<feature type="compositionally biased region" description="Low complexity" evidence="5">
    <location>
        <begin position="1004"/>
        <end position="1013"/>
    </location>
</feature>
<evidence type="ECO:0000256" key="2">
    <source>
        <dbReference type="ARBA" id="ARBA00022692"/>
    </source>
</evidence>
<feature type="region of interest" description="Disordered" evidence="5">
    <location>
        <begin position="412"/>
        <end position="431"/>
    </location>
</feature>
<dbReference type="Pfam" id="PF00924">
    <property type="entry name" value="MS_channel_2nd"/>
    <property type="match status" value="1"/>
</dbReference>